<proteinExistence type="predicted"/>
<organism evidence="2 3">
    <name type="scientific">Coemansia erecta</name>
    <dbReference type="NCBI Taxonomy" id="147472"/>
    <lineage>
        <taxon>Eukaryota</taxon>
        <taxon>Fungi</taxon>
        <taxon>Fungi incertae sedis</taxon>
        <taxon>Zoopagomycota</taxon>
        <taxon>Kickxellomycotina</taxon>
        <taxon>Kickxellomycetes</taxon>
        <taxon>Kickxellales</taxon>
        <taxon>Kickxellaceae</taxon>
        <taxon>Coemansia</taxon>
    </lineage>
</organism>
<dbReference type="OrthoDB" id="5585735at2759"/>
<gene>
    <name evidence="2" type="ORF">LPJ53_000398</name>
</gene>
<feature type="region of interest" description="Disordered" evidence="1">
    <location>
        <begin position="26"/>
        <end position="64"/>
    </location>
</feature>
<comment type="caution">
    <text evidence="2">The sequence shown here is derived from an EMBL/GenBank/DDBJ whole genome shotgun (WGS) entry which is preliminary data.</text>
</comment>
<feature type="compositionally biased region" description="Low complexity" evidence="1">
    <location>
        <begin position="26"/>
        <end position="46"/>
    </location>
</feature>
<feature type="compositionally biased region" description="Basic and acidic residues" evidence="1">
    <location>
        <begin position="47"/>
        <end position="60"/>
    </location>
</feature>
<evidence type="ECO:0000256" key="1">
    <source>
        <dbReference type="SAM" id="MobiDB-lite"/>
    </source>
</evidence>
<dbReference type="Proteomes" id="UP001149813">
    <property type="component" value="Unassembled WGS sequence"/>
</dbReference>
<keyword evidence="3" id="KW-1185">Reference proteome</keyword>
<dbReference type="EMBL" id="JANBOJ010000005">
    <property type="protein sequence ID" value="KAJ1725468.1"/>
    <property type="molecule type" value="Genomic_DNA"/>
</dbReference>
<protein>
    <submittedName>
        <fullName evidence="2">Uncharacterized protein</fullName>
    </submittedName>
</protein>
<evidence type="ECO:0000313" key="3">
    <source>
        <dbReference type="Proteomes" id="UP001149813"/>
    </source>
</evidence>
<dbReference type="AlphaFoldDB" id="A0A9W7Y7Q1"/>
<evidence type="ECO:0000313" key="2">
    <source>
        <dbReference type="EMBL" id="KAJ1725468.1"/>
    </source>
</evidence>
<reference evidence="2" key="1">
    <citation type="submission" date="2022-07" db="EMBL/GenBank/DDBJ databases">
        <title>Phylogenomic reconstructions and comparative analyses of Kickxellomycotina fungi.</title>
        <authorList>
            <person name="Reynolds N.K."/>
            <person name="Stajich J.E."/>
            <person name="Barry K."/>
            <person name="Grigoriev I.V."/>
            <person name="Crous P."/>
            <person name="Smith M.E."/>
        </authorList>
    </citation>
    <scope>NUCLEOTIDE SEQUENCE</scope>
    <source>
        <strain evidence="2">NBRC 32514</strain>
    </source>
</reference>
<sequence>MMMPTIRRNIVPVALRTRLIVAARLSTTASSRAPSTQHHGSSSSNGSHHDMSPQDILDKMHPKRHGEILSSMLDGELDYDTDMGAAAVNNVVAEERAEASKKAEKIARDTYDDFAKRHF</sequence>
<accession>A0A9W7Y7Q1</accession>
<name>A0A9W7Y7Q1_9FUNG</name>